<organism evidence="8">
    <name type="scientific">marine metagenome</name>
    <dbReference type="NCBI Taxonomy" id="408172"/>
    <lineage>
        <taxon>unclassified sequences</taxon>
        <taxon>metagenomes</taxon>
        <taxon>ecological metagenomes</taxon>
    </lineage>
</organism>
<dbReference type="AlphaFoldDB" id="A0A381RGK3"/>
<accession>A0A381RGK3</accession>
<dbReference type="EMBL" id="UINC01001860">
    <property type="protein sequence ID" value="SUZ90029.1"/>
    <property type="molecule type" value="Genomic_DNA"/>
</dbReference>
<dbReference type="CDD" id="cd17328">
    <property type="entry name" value="MFS_spinster_like"/>
    <property type="match status" value="1"/>
</dbReference>
<feature type="transmembrane region" description="Helical" evidence="6">
    <location>
        <begin position="155"/>
        <end position="176"/>
    </location>
</feature>
<keyword evidence="2" id="KW-0813">Transport</keyword>
<dbReference type="InterPro" id="IPR020846">
    <property type="entry name" value="MFS_dom"/>
</dbReference>
<evidence type="ECO:0000256" key="4">
    <source>
        <dbReference type="ARBA" id="ARBA00022989"/>
    </source>
</evidence>
<evidence type="ECO:0000259" key="7">
    <source>
        <dbReference type="PROSITE" id="PS50850"/>
    </source>
</evidence>
<evidence type="ECO:0000256" key="1">
    <source>
        <dbReference type="ARBA" id="ARBA00004141"/>
    </source>
</evidence>
<feature type="transmembrane region" description="Helical" evidence="6">
    <location>
        <begin position="275"/>
        <end position="295"/>
    </location>
</feature>
<name>A0A381RGK3_9ZZZZ</name>
<comment type="subcellular location">
    <subcellularLocation>
        <location evidence="1">Membrane</location>
        <topology evidence="1">Multi-pass membrane protein</topology>
    </subcellularLocation>
</comment>
<feature type="transmembrane region" description="Helical" evidence="6">
    <location>
        <begin position="333"/>
        <end position="354"/>
    </location>
</feature>
<evidence type="ECO:0000256" key="6">
    <source>
        <dbReference type="SAM" id="Phobius"/>
    </source>
</evidence>
<dbReference type="PANTHER" id="PTHR23505">
    <property type="entry name" value="SPINSTER"/>
    <property type="match status" value="1"/>
</dbReference>
<keyword evidence="4 6" id="KW-1133">Transmembrane helix</keyword>
<gene>
    <name evidence="8" type="ORF">METZ01_LOCUS42883</name>
</gene>
<protein>
    <recommendedName>
        <fullName evidence="7">Major facilitator superfamily (MFS) profile domain-containing protein</fullName>
    </recommendedName>
</protein>
<dbReference type="InterPro" id="IPR044770">
    <property type="entry name" value="MFS_spinster-like"/>
</dbReference>
<dbReference type="PROSITE" id="PS50850">
    <property type="entry name" value="MFS"/>
    <property type="match status" value="1"/>
</dbReference>
<dbReference type="SUPFAM" id="SSF103473">
    <property type="entry name" value="MFS general substrate transporter"/>
    <property type="match status" value="1"/>
</dbReference>
<feature type="transmembrane region" description="Helical" evidence="6">
    <location>
        <begin position="65"/>
        <end position="85"/>
    </location>
</feature>
<sequence>MSDRDINNTGGSQPIGSNYYATRRARNYALVILTGTYCFNFIDRQLLSILQESIKLDLGLSDSQLGLLTGFAFAMFYVTAGIPIARWADRGNRRNIVALAIGTWSTMTAISGLAQNYLQLFLARIGVGIGEAGGSPPSHSIISDIFPPARRASAIAFYSTGVNIGILFGFLLGGWLNEFFGWRIAFAIVGIPGILMAGIIRFTLKEPIRGLNENKTVSETLVPFSDVIALLWSRRSFRHMAFATGLNAFAAYATVNWQASFFIRSHGMTTGELGTWLAVSSGLLGAIGVFGGGILADRLAPRDKRWYMWLPALAGFVSVPFFISSFLAPNQYLALTLGFVPGLLFNVYLGITIATSHALVGPRMRATASAILFFILNFIGLGLGPASVGILSDYLAPTLGIESLRYAMVFLLPPVMAWSACHFLLASRVLRGDLAAAPD</sequence>
<feature type="domain" description="Major facilitator superfamily (MFS) profile" evidence="7">
    <location>
        <begin position="29"/>
        <end position="429"/>
    </location>
</feature>
<feature type="transmembrane region" description="Helical" evidence="6">
    <location>
        <begin position="366"/>
        <end position="386"/>
    </location>
</feature>
<feature type="transmembrane region" description="Helical" evidence="6">
    <location>
        <begin position="240"/>
        <end position="263"/>
    </location>
</feature>
<dbReference type="GO" id="GO:0016020">
    <property type="term" value="C:membrane"/>
    <property type="evidence" value="ECO:0007669"/>
    <property type="project" value="UniProtKB-SubCell"/>
</dbReference>
<reference evidence="8" key="1">
    <citation type="submission" date="2018-05" db="EMBL/GenBank/DDBJ databases">
        <authorList>
            <person name="Lanie J.A."/>
            <person name="Ng W.-L."/>
            <person name="Kazmierczak K.M."/>
            <person name="Andrzejewski T.M."/>
            <person name="Davidsen T.M."/>
            <person name="Wayne K.J."/>
            <person name="Tettelin H."/>
            <person name="Glass J.I."/>
            <person name="Rusch D."/>
            <person name="Podicherti R."/>
            <person name="Tsui H.-C.T."/>
            <person name="Winkler M.E."/>
        </authorList>
    </citation>
    <scope>NUCLEOTIDE SEQUENCE</scope>
</reference>
<dbReference type="PANTHER" id="PTHR23505:SF79">
    <property type="entry name" value="PROTEIN SPINSTER"/>
    <property type="match status" value="1"/>
</dbReference>
<feature type="transmembrane region" description="Helical" evidence="6">
    <location>
        <begin position="307"/>
        <end position="327"/>
    </location>
</feature>
<dbReference type="Pfam" id="PF07690">
    <property type="entry name" value="MFS_1"/>
    <property type="match status" value="1"/>
</dbReference>
<evidence type="ECO:0000256" key="5">
    <source>
        <dbReference type="ARBA" id="ARBA00023136"/>
    </source>
</evidence>
<dbReference type="InterPro" id="IPR011701">
    <property type="entry name" value="MFS"/>
</dbReference>
<keyword evidence="3 6" id="KW-0812">Transmembrane</keyword>
<dbReference type="InterPro" id="IPR036259">
    <property type="entry name" value="MFS_trans_sf"/>
</dbReference>
<feature type="transmembrane region" description="Helical" evidence="6">
    <location>
        <begin position="182"/>
        <end position="204"/>
    </location>
</feature>
<dbReference type="Gene3D" id="1.20.1250.20">
    <property type="entry name" value="MFS general substrate transporter like domains"/>
    <property type="match status" value="1"/>
</dbReference>
<evidence type="ECO:0000256" key="3">
    <source>
        <dbReference type="ARBA" id="ARBA00022692"/>
    </source>
</evidence>
<evidence type="ECO:0000313" key="8">
    <source>
        <dbReference type="EMBL" id="SUZ90029.1"/>
    </source>
</evidence>
<evidence type="ECO:0000256" key="2">
    <source>
        <dbReference type="ARBA" id="ARBA00022448"/>
    </source>
</evidence>
<dbReference type="GO" id="GO:0022857">
    <property type="term" value="F:transmembrane transporter activity"/>
    <property type="evidence" value="ECO:0007669"/>
    <property type="project" value="InterPro"/>
</dbReference>
<feature type="transmembrane region" description="Helical" evidence="6">
    <location>
        <begin position="406"/>
        <end position="425"/>
    </location>
</feature>
<keyword evidence="5 6" id="KW-0472">Membrane</keyword>
<proteinExistence type="predicted"/>